<dbReference type="EMBL" id="CVQH01020195">
    <property type="protein sequence ID" value="CRK26485.1"/>
    <property type="molecule type" value="Genomic_DNA"/>
</dbReference>
<dbReference type="Gene3D" id="2.60.40.150">
    <property type="entry name" value="C2 domain"/>
    <property type="match status" value="1"/>
</dbReference>
<proteinExistence type="predicted"/>
<evidence type="ECO:0000256" key="2">
    <source>
        <dbReference type="SAM" id="MobiDB-lite"/>
    </source>
</evidence>
<dbReference type="STRING" id="100787.A0A0G4LY66"/>
<evidence type="ECO:0000313" key="5">
    <source>
        <dbReference type="Proteomes" id="UP000044602"/>
    </source>
</evidence>
<feature type="compositionally biased region" description="Polar residues" evidence="2">
    <location>
        <begin position="259"/>
        <end position="271"/>
    </location>
</feature>
<dbReference type="InterPro" id="IPR035892">
    <property type="entry name" value="C2_domain_sf"/>
</dbReference>
<dbReference type="Gene3D" id="1.10.506.10">
    <property type="entry name" value="GTPase Activation - p120gap, domain 1"/>
    <property type="match status" value="1"/>
</dbReference>
<feature type="compositionally biased region" description="Basic and acidic residues" evidence="2">
    <location>
        <begin position="42"/>
        <end position="54"/>
    </location>
</feature>
<reference evidence="4 5" key="1">
    <citation type="submission" date="2015-05" db="EMBL/GenBank/DDBJ databases">
        <authorList>
            <person name="Wang D.B."/>
            <person name="Wang M."/>
        </authorList>
    </citation>
    <scope>NUCLEOTIDE SEQUENCE [LARGE SCALE GENOMIC DNA]</scope>
    <source>
        <strain evidence="4">VL1</strain>
    </source>
</reference>
<dbReference type="SUPFAM" id="SSF49562">
    <property type="entry name" value="C2 domain (Calcium/lipid-binding domain, CaLB)"/>
    <property type="match status" value="1"/>
</dbReference>
<feature type="region of interest" description="Disordered" evidence="2">
    <location>
        <begin position="82"/>
        <end position="277"/>
    </location>
</feature>
<sequence length="1308" mass="145256">MPSSNGMTMLPPDMDGRPFHPTNPGTHNPTPPLEWPQNTPLDAHRDPTPSRGLERLSTSNLRTAFRTTVSSHNTIRAVTPEFSSREDSAHANAHAHTHAHHAHNHHDHASAVPALPARTQLGSTSPQSSPRSIPRPGDMARRQGVVFNDTFGASYDSNSSSPPPPRQTSGSFRPRTHTMDGAFRQQYAAASSAEGRHRVGSFSSSGSQAVFDDNRPPPPLPIESMGYPSISQTRPPEIITTTGKEKKGSSRRLIKRQSSRPTSPQITTPSVDSLPIPVPTDDANKVLLLMKTLCGRMRGEIEFQTDPSSPWQNGIGYIDEEKGSLMFDSGRNGPFHNTLIQDLRGCRITPMDFTQPERRCLQILSTSPNQVSVELLIHPTLADERDLWLAALLCWQQLRPPKVKLSNGSTNTTPTSVRPPLRSRGSDGAAPKSTNFIKVGQVRLWDKGLATSPRAIVKRPSTRDLRSQTISWRLVSCLLQENGEIRLTTNDGDSVIAVVELSQLSRCAIQQLHKSVLDEEYCIAIFPHYSTISTQLSIFRPVYMAFENRLLFEVWFVLLRAFALPDIYRLDSPGTEQVLEIVDLEAEWPGEIFRVEKTITVRVTEAKLKQKLGSPELPPHDRHSKTESDPLVGNYLAEVILDGEVRARTPLKSGTKNPYWREEYQFSDLPAALPFLSIILKRVDGNLDMLYPQLQPSANVSKIGNLSEALCGAVDIPLDLIDSGKDLERWFEVLDVRQHIVGTMLVKVHYEELVVLHSNEYQALSNLLHSFPSGLTTQIAHALPGQLRKLSEIFLNIFQVSGQANDWLQTLVEDEIDGVGSQAQMTKYRFSSRLKSNESLESASDREQLVRETGKSLAGEANLLFRGNTLFTQALEFHMRRSGKEYLETILQAKISEINEMNPNCEVDPSKLKPGEDLTQNWNRLLQAATEVWQCIAKEPTKCPSELRSILKYVRAVAEDRYGDWLRTVTYTSVSGFLFLRFICPAILSPKLFGLLRDHPRPRAQRTFTLIAKALQALGNLSTFGKKEEWMEPMNKFLTAQRQSVREYIDAICAIPVERNKVALGPSYSTPITILGRLSPNAREGFPALPFVIDHARNFAALIKLWADVNPFANLGSKIPHANGGGEDDVLIFNDMCLDLQRRTDICHARMEEYRAIEGGPHPVSELADVLEQSTLDAINQSCSTPTQAMPSPDSYGYRSDAGLRPPRSAGSDVAPDASQPSRRSKEHRRGREMSNPARHASAQSEVTFATNISSGGGGTLKRNGGSRSTRTILSGIMKPFARSDSPEHASPTTRSGKSQERTKHHGN</sequence>
<dbReference type="CDD" id="cd05137">
    <property type="entry name" value="RasGAP_CLA2_BUD2"/>
    <property type="match status" value="1"/>
</dbReference>
<dbReference type="Proteomes" id="UP000044602">
    <property type="component" value="Unassembled WGS sequence"/>
</dbReference>
<dbReference type="PROSITE" id="PS00509">
    <property type="entry name" value="RAS_GTPASE_ACTIV_1"/>
    <property type="match status" value="1"/>
</dbReference>
<protein>
    <recommendedName>
        <fullName evidence="3">Ras-GAP domain-containing protein</fullName>
    </recommendedName>
</protein>
<dbReference type="InterPro" id="IPR001936">
    <property type="entry name" value="RasGAP_dom"/>
</dbReference>
<feature type="compositionally biased region" description="Low complexity" evidence="2">
    <location>
        <begin position="19"/>
        <end position="28"/>
    </location>
</feature>
<keyword evidence="1" id="KW-0343">GTPase activation</keyword>
<dbReference type="GO" id="GO:0005096">
    <property type="term" value="F:GTPase activator activity"/>
    <property type="evidence" value="ECO:0007669"/>
    <property type="project" value="UniProtKB-KW"/>
</dbReference>
<feature type="compositionally biased region" description="Basic residues" evidence="2">
    <location>
        <begin position="93"/>
        <end position="106"/>
    </location>
</feature>
<feature type="compositionally biased region" description="Low complexity" evidence="2">
    <location>
        <begin position="123"/>
        <end position="136"/>
    </location>
</feature>
<dbReference type="PANTHER" id="PTHR10194:SF60">
    <property type="entry name" value="RAS GTPASE-ACTIVATING PROTEIN RASKOL"/>
    <property type="match status" value="1"/>
</dbReference>
<dbReference type="InterPro" id="IPR023152">
    <property type="entry name" value="RasGAP_CS"/>
</dbReference>
<dbReference type="SMART" id="SM00323">
    <property type="entry name" value="RasGAP"/>
    <property type="match status" value="1"/>
</dbReference>
<feature type="region of interest" description="Disordered" evidence="2">
    <location>
        <begin position="1182"/>
        <end position="1308"/>
    </location>
</feature>
<evidence type="ECO:0000256" key="1">
    <source>
        <dbReference type="ARBA" id="ARBA00022468"/>
    </source>
</evidence>
<feature type="region of interest" description="Disordered" evidence="2">
    <location>
        <begin position="1"/>
        <end position="61"/>
    </location>
</feature>
<feature type="compositionally biased region" description="Polar residues" evidence="2">
    <location>
        <begin position="1242"/>
        <end position="1254"/>
    </location>
</feature>
<dbReference type="GO" id="GO:0007165">
    <property type="term" value="P:signal transduction"/>
    <property type="evidence" value="ECO:0007669"/>
    <property type="project" value="UniProtKB-ARBA"/>
</dbReference>
<dbReference type="Pfam" id="PF00616">
    <property type="entry name" value="RasGAP"/>
    <property type="match status" value="2"/>
</dbReference>
<name>A0A0G4LY66_VERLO</name>
<keyword evidence="5" id="KW-1185">Reference proteome</keyword>
<feature type="domain" description="Ras-GAP" evidence="3">
    <location>
        <begin position="786"/>
        <end position="1020"/>
    </location>
</feature>
<feature type="compositionally biased region" description="Basic residues" evidence="2">
    <location>
        <begin position="249"/>
        <end position="258"/>
    </location>
</feature>
<feature type="compositionally biased region" description="Polar residues" evidence="2">
    <location>
        <begin position="406"/>
        <end position="416"/>
    </location>
</feature>
<feature type="compositionally biased region" description="Polar residues" evidence="2">
    <location>
        <begin position="229"/>
        <end position="242"/>
    </location>
</feature>
<evidence type="ECO:0000259" key="3">
    <source>
        <dbReference type="PROSITE" id="PS50018"/>
    </source>
</evidence>
<dbReference type="InterPro" id="IPR039360">
    <property type="entry name" value="Ras_GTPase"/>
</dbReference>
<evidence type="ECO:0000313" key="4">
    <source>
        <dbReference type="EMBL" id="CRK26485.1"/>
    </source>
</evidence>
<dbReference type="CDD" id="cd00030">
    <property type="entry name" value="C2"/>
    <property type="match status" value="1"/>
</dbReference>
<accession>A0A0G4LY66</accession>
<organism evidence="4 5">
    <name type="scientific">Verticillium longisporum</name>
    <name type="common">Verticillium dahliae var. longisporum</name>
    <dbReference type="NCBI Taxonomy" id="100787"/>
    <lineage>
        <taxon>Eukaryota</taxon>
        <taxon>Fungi</taxon>
        <taxon>Dikarya</taxon>
        <taxon>Ascomycota</taxon>
        <taxon>Pezizomycotina</taxon>
        <taxon>Sordariomycetes</taxon>
        <taxon>Hypocreomycetidae</taxon>
        <taxon>Glomerellales</taxon>
        <taxon>Plectosphaerellaceae</taxon>
        <taxon>Verticillium</taxon>
    </lineage>
</organism>
<dbReference type="PROSITE" id="PS50018">
    <property type="entry name" value="RAS_GTPASE_ACTIV_2"/>
    <property type="match status" value="1"/>
</dbReference>
<feature type="region of interest" description="Disordered" evidence="2">
    <location>
        <begin position="404"/>
        <end position="432"/>
    </location>
</feature>
<dbReference type="SUPFAM" id="SSF48350">
    <property type="entry name" value="GTPase activation domain, GAP"/>
    <property type="match status" value="1"/>
</dbReference>
<gene>
    <name evidence="4" type="ORF">BN1708_004214</name>
</gene>
<dbReference type="PANTHER" id="PTHR10194">
    <property type="entry name" value="RAS GTPASE-ACTIVATING PROTEINS"/>
    <property type="match status" value="1"/>
</dbReference>
<dbReference type="InterPro" id="IPR008936">
    <property type="entry name" value="Rho_GTPase_activation_prot"/>
</dbReference>